<name>A0ABS1DIV1_9PROT</name>
<sequence length="94" mass="10761">MSVTIHKAKPSKKDHTKADERQLSVRLPKHVFQALKQRASEEETTLRALVLDAVVQHYGLEVAPSEKKDRRPEARKLQAQLYQKYKKGEIDPGS</sequence>
<feature type="compositionally biased region" description="Basic and acidic residues" evidence="1">
    <location>
        <begin position="11"/>
        <end position="22"/>
    </location>
</feature>
<evidence type="ECO:0000256" key="1">
    <source>
        <dbReference type="SAM" id="MobiDB-lite"/>
    </source>
</evidence>
<dbReference type="EMBL" id="NRRL01000071">
    <property type="protein sequence ID" value="MBK1670022.1"/>
    <property type="molecule type" value="Genomic_DNA"/>
</dbReference>
<accession>A0ABS1DIV1</accession>
<feature type="region of interest" description="Disordered" evidence="1">
    <location>
        <begin position="1"/>
        <end position="22"/>
    </location>
</feature>
<evidence type="ECO:0000313" key="2">
    <source>
        <dbReference type="EMBL" id="MBK1670022.1"/>
    </source>
</evidence>
<gene>
    <name evidence="2" type="ORF">CKO28_18470</name>
</gene>
<proteinExistence type="predicted"/>
<dbReference type="Proteomes" id="UP001296873">
    <property type="component" value="Unassembled WGS sequence"/>
</dbReference>
<dbReference type="InterPro" id="IPR010985">
    <property type="entry name" value="Ribbon_hlx_hlx"/>
</dbReference>
<organism evidence="2 3">
    <name type="scientific">Rhodovibrio sodomensis</name>
    <dbReference type="NCBI Taxonomy" id="1088"/>
    <lineage>
        <taxon>Bacteria</taxon>
        <taxon>Pseudomonadati</taxon>
        <taxon>Pseudomonadota</taxon>
        <taxon>Alphaproteobacteria</taxon>
        <taxon>Rhodospirillales</taxon>
        <taxon>Rhodovibrionaceae</taxon>
        <taxon>Rhodovibrio</taxon>
    </lineage>
</organism>
<dbReference type="RefSeq" id="WP_200342366.1">
    <property type="nucleotide sequence ID" value="NZ_NRRL01000071.1"/>
</dbReference>
<feature type="compositionally biased region" description="Basic residues" evidence="1">
    <location>
        <begin position="1"/>
        <end position="10"/>
    </location>
</feature>
<evidence type="ECO:0000313" key="3">
    <source>
        <dbReference type="Proteomes" id="UP001296873"/>
    </source>
</evidence>
<evidence type="ECO:0008006" key="4">
    <source>
        <dbReference type="Google" id="ProtNLM"/>
    </source>
</evidence>
<protein>
    <recommendedName>
        <fullName evidence="4">Ribbon-helix-helix protein CopG domain-containing protein</fullName>
    </recommendedName>
</protein>
<comment type="caution">
    <text evidence="2">The sequence shown here is derived from an EMBL/GenBank/DDBJ whole genome shotgun (WGS) entry which is preliminary data.</text>
</comment>
<reference evidence="2 3" key="1">
    <citation type="journal article" date="2020" name="Microorganisms">
        <title>Osmotic Adaptation and Compatible Solute Biosynthesis of Phototrophic Bacteria as Revealed from Genome Analyses.</title>
        <authorList>
            <person name="Imhoff J.F."/>
            <person name="Rahn T."/>
            <person name="Kunzel S."/>
            <person name="Keller A."/>
            <person name="Neulinger S.C."/>
        </authorList>
    </citation>
    <scope>NUCLEOTIDE SEQUENCE [LARGE SCALE GENOMIC DNA]</scope>
    <source>
        <strain evidence="2 3">DSM 9895</strain>
    </source>
</reference>
<keyword evidence="3" id="KW-1185">Reference proteome</keyword>
<dbReference type="SUPFAM" id="SSF47598">
    <property type="entry name" value="Ribbon-helix-helix"/>
    <property type="match status" value="1"/>
</dbReference>